<feature type="compositionally biased region" description="Basic and acidic residues" evidence="26">
    <location>
        <begin position="724"/>
        <end position="734"/>
    </location>
</feature>
<evidence type="ECO:0000256" key="17">
    <source>
        <dbReference type="ARBA" id="ARBA00023136"/>
    </source>
</evidence>
<dbReference type="SUPFAM" id="SSF49899">
    <property type="entry name" value="Concanavalin A-like lectins/glucanases"/>
    <property type="match status" value="2"/>
</dbReference>
<evidence type="ECO:0000256" key="24">
    <source>
        <dbReference type="PIRSR" id="PIRSR601580-3"/>
    </source>
</evidence>
<keyword evidence="12" id="KW-0106">Calcium</keyword>
<feature type="compositionally biased region" description="Basic and acidic residues" evidence="26">
    <location>
        <begin position="765"/>
        <end position="783"/>
    </location>
</feature>
<keyword evidence="6 25" id="KW-0812">Transmembrane</keyword>
<dbReference type="PROSITE" id="PS00804">
    <property type="entry name" value="CALRETICULIN_2"/>
    <property type="match status" value="1"/>
</dbReference>
<comment type="subcellular location">
    <subcellularLocation>
        <location evidence="1">Endoplasmic reticulum membrane</location>
        <topology evidence="1">Single-pass type I membrane protein</topology>
    </subcellularLocation>
    <subcellularLocation>
        <location evidence="2">Melanosome membrane</location>
        <topology evidence="2">Single-pass type I membrane protein</topology>
    </subcellularLocation>
    <subcellularLocation>
        <location evidence="3">Mitochondrion membrane</location>
        <topology evidence="3">Single-pass type I membrane protein</topology>
    </subcellularLocation>
</comment>
<dbReference type="GO" id="GO:0051082">
    <property type="term" value="F:unfolded protein binding"/>
    <property type="evidence" value="ECO:0007669"/>
    <property type="project" value="InterPro"/>
</dbReference>
<keyword evidence="7" id="KW-0479">Metal-binding</keyword>
<evidence type="ECO:0000256" key="5">
    <source>
        <dbReference type="ARBA" id="ARBA00022553"/>
    </source>
</evidence>
<evidence type="ECO:0000256" key="18">
    <source>
        <dbReference type="ARBA" id="ARBA00023139"/>
    </source>
</evidence>
<dbReference type="EMBL" id="RHFK02000022">
    <property type="protein sequence ID" value="TWW55480.1"/>
    <property type="molecule type" value="Genomic_DNA"/>
</dbReference>
<keyword evidence="28" id="KW-1185">Reference proteome</keyword>
<keyword evidence="9" id="KW-0430">Lectin</keyword>
<sequence length="794" mass="88195">MFQDGAARKFLSKIKLLLWARLLLPLSCQVKQPYVIGCPAQGYLGGPLKTMDQKIRFLVLLAAGLLCLNLIPICWAEDPVEDVLQEDLDVEDELDPGFVGAEEDEELEGDLQDEAPPTPKTPPVPKVTYKAPEPMGEHYMAESFDRGTLDGWVMSSAKKEDADEDIAKYDGKWAVEEMKDSKLPGDKGLVLKSRAKHHAISTLLLRPFTFTTKPLIVQYEVSFQSGIDCGGAYVKLLSQTPDLDLDQFVDRTPYTIMFGPDKCGEDYKLHFIFRHKNPKTGEYEEKHAKKPDADLRTYYTDKKTHLYTLVLNPDNTFEVLVDQTVVNSGSLLSDMTPPVNPPAEIEDPEDHKPEDWDERPKIQDPTATKPDDWDEDAPAQIPDEAAVKPDGWLDEEPEYIGDPAAVRPDDWDEDMDGEWEAPQIPNPACEAAPGCGTWKRPMIDNPNYKGKWKPPMIDNPNYQGIWKPRKIPNPAYFEDLQPFKMTPFSAVGLELWSMTSDIFFDNFMITDDRNTADRWANDGWGLKKAAESAAEVSAEAAGLGSRPGRVVKAGSRLGRWSRLGRVASVVPGQGRVGWSRLGRVVKAGSGGQGRSGGQGWVGVVKAGRVPGLATQMLNAAEERPWLWVVYVLTVALPLILIFVFCCTGKRSAGSAEGQLSLATLQEEFGDAHLTHCSSLWKKSAAASAAEYKKTDEAQPDVKEEEEEEEEAEEAEEAEPSGPAAEEKNEDSPAEKEEDQEVAADEVSNVRPLIEDLKVVPLELSVPERVRPGSASKLEDDVLRRSPRNRKVRRD</sequence>
<keyword evidence="14 25" id="KW-1133">Transmembrane helix</keyword>
<dbReference type="FunFam" id="2.60.120.200:FF:000430">
    <property type="entry name" value="Si:ch211-274f20.2"/>
    <property type="match status" value="1"/>
</dbReference>
<dbReference type="InterPro" id="IPR009033">
    <property type="entry name" value="Calreticulin/calnexin_P_dom_sf"/>
</dbReference>
<feature type="region of interest" description="Disordered" evidence="26">
    <location>
        <begin position="690"/>
        <end position="794"/>
    </location>
</feature>
<dbReference type="PANTHER" id="PTHR11073">
    <property type="entry name" value="CALRETICULIN AND CALNEXIN"/>
    <property type="match status" value="1"/>
</dbReference>
<evidence type="ECO:0000256" key="26">
    <source>
        <dbReference type="SAM" id="MobiDB-lite"/>
    </source>
</evidence>
<keyword evidence="18" id="KW-0564">Palmitate</keyword>
<dbReference type="InterPro" id="IPR018124">
    <property type="entry name" value="Calret/calnex_CS"/>
</dbReference>
<evidence type="ECO:0000256" key="25">
    <source>
        <dbReference type="RuleBase" id="RU362126"/>
    </source>
</evidence>
<evidence type="ECO:0000256" key="13">
    <source>
        <dbReference type="ARBA" id="ARBA00022843"/>
    </source>
</evidence>
<feature type="compositionally biased region" description="Basic and acidic residues" evidence="26">
    <location>
        <begin position="349"/>
        <end position="362"/>
    </location>
</feature>
<evidence type="ECO:0000256" key="9">
    <source>
        <dbReference type="ARBA" id="ARBA00022734"/>
    </source>
</evidence>
<feature type="region of interest" description="Disordered" evidence="26">
    <location>
        <begin position="330"/>
        <end position="378"/>
    </location>
</feature>
<dbReference type="Gene3D" id="2.10.250.10">
    <property type="entry name" value="Calreticulin/calnexin, P domain"/>
    <property type="match status" value="1"/>
</dbReference>
<keyword evidence="10" id="KW-0677">Repeat</keyword>
<keyword evidence="13" id="KW-0832">Ubl conjugation</keyword>
<name>A0A5C6MPZ2_9TELE</name>
<accession>A0A5C6MPZ2</accession>
<dbReference type="GO" id="GO:0006457">
    <property type="term" value="P:protein folding"/>
    <property type="evidence" value="ECO:0007669"/>
    <property type="project" value="InterPro"/>
</dbReference>
<evidence type="ECO:0000256" key="7">
    <source>
        <dbReference type="ARBA" id="ARBA00022723"/>
    </source>
</evidence>
<feature type="region of interest" description="Disordered" evidence="26">
    <location>
        <begin position="104"/>
        <end position="126"/>
    </location>
</feature>
<comment type="function">
    <text evidence="22">Calcium-binding protein that interacts with newly synthesized monoglucosylated glycoproteins in the endoplasmic reticulum. It may act in assisting protein assembly and/or in the retention within the ER of unassembled protein subunits. It seems to play a major role in the quality control apparatus of the ER by the retention of incorrectly folded proteins. Associated with partial T-cell antigen receptor complexes that escape the ER of immature thymocytes, it may function as a signaling complex regulating thymocyte maturation. Additionally it may play a role in receptor-mediated endocytosis at the synapse.</text>
</comment>
<evidence type="ECO:0000313" key="28">
    <source>
        <dbReference type="Proteomes" id="UP000324091"/>
    </source>
</evidence>
<keyword evidence="17 25" id="KW-0472">Membrane</keyword>
<dbReference type="PRINTS" id="PR00626">
    <property type="entry name" value="CALRETICULIN"/>
</dbReference>
<evidence type="ECO:0000256" key="4">
    <source>
        <dbReference type="ARBA" id="ARBA00010983"/>
    </source>
</evidence>
<evidence type="ECO:0000313" key="27">
    <source>
        <dbReference type="EMBL" id="TWW55480.1"/>
    </source>
</evidence>
<proteinExistence type="inferred from homology"/>
<dbReference type="Gene3D" id="2.60.120.200">
    <property type="match status" value="1"/>
</dbReference>
<feature type="compositionally biased region" description="Acidic residues" evidence="26">
    <location>
        <begin position="104"/>
        <end position="113"/>
    </location>
</feature>
<dbReference type="GO" id="GO:0033162">
    <property type="term" value="C:melanosome membrane"/>
    <property type="evidence" value="ECO:0007669"/>
    <property type="project" value="UniProtKB-SubCell"/>
</dbReference>
<reference evidence="27 28" key="1">
    <citation type="submission" date="2019-04" db="EMBL/GenBank/DDBJ databases">
        <title>Chromosome genome assembly for Takifugu flavidus.</title>
        <authorList>
            <person name="Xiao S."/>
        </authorList>
    </citation>
    <scope>NUCLEOTIDE SEQUENCE [LARGE SCALE GENOMIC DNA]</scope>
    <source>
        <strain evidence="27">HTHZ2018</strain>
        <tissue evidence="27">Muscle</tissue>
    </source>
</reference>
<evidence type="ECO:0000256" key="6">
    <source>
        <dbReference type="ARBA" id="ARBA00022692"/>
    </source>
</evidence>
<evidence type="ECO:0000256" key="15">
    <source>
        <dbReference type="ARBA" id="ARBA00022990"/>
    </source>
</evidence>
<dbReference type="GO" id="GO:0005789">
    <property type="term" value="C:endoplasmic reticulum membrane"/>
    <property type="evidence" value="ECO:0007669"/>
    <property type="project" value="UniProtKB-SubCell"/>
</dbReference>
<keyword evidence="19 24" id="KW-1015">Disulfide bond</keyword>
<evidence type="ECO:0000256" key="20">
    <source>
        <dbReference type="ARBA" id="ARBA00023186"/>
    </source>
</evidence>
<dbReference type="GO" id="GO:0036503">
    <property type="term" value="P:ERAD pathway"/>
    <property type="evidence" value="ECO:0007669"/>
    <property type="project" value="TreeGrafter"/>
</dbReference>
<evidence type="ECO:0000256" key="1">
    <source>
        <dbReference type="ARBA" id="ARBA00004115"/>
    </source>
</evidence>
<dbReference type="PANTHER" id="PTHR11073:SF11">
    <property type="entry name" value="CALNEXIN"/>
    <property type="match status" value="1"/>
</dbReference>
<evidence type="ECO:0000256" key="2">
    <source>
        <dbReference type="ARBA" id="ARBA00004573"/>
    </source>
</evidence>
<evidence type="ECO:0000256" key="12">
    <source>
        <dbReference type="ARBA" id="ARBA00022837"/>
    </source>
</evidence>
<keyword evidence="16" id="KW-0496">Mitochondrion</keyword>
<dbReference type="InterPro" id="IPR013320">
    <property type="entry name" value="ConA-like_dom_sf"/>
</dbReference>
<keyword evidence="8" id="KW-0732">Signal</keyword>
<protein>
    <recommendedName>
        <fullName evidence="23">Calnexin</fullName>
    </recommendedName>
</protein>
<feature type="compositionally biased region" description="Pro residues" evidence="26">
    <location>
        <begin position="116"/>
        <end position="125"/>
    </location>
</feature>
<dbReference type="GO" id="GO:0031966">
    <property type="term" value="C:mitochondrial membrane"/>
    <property type="evidence" value="ECO:0007669"/>
    <property type="project" value="UniProtKB-SubCell"/>
</dbReference>
<evidence type="ECO:0000256" key="3">
    <source>
        <dbReference type="ARBA" id="ARBA00004583"/>
    </source>
</evidence>
<evidence type="ECO:0000256" key="23">
    <source>
        <dbReference type="ARBA" id="ARBA00040224"/>
    </source>
</evidence>
<dbReference type="FunFam" id="2.10.250.10:FF:000001">
    <property type="entry name" value="Calnexin homolog"/>
    <property type="match status" value="1"/>
</dbReference>
<dbReference type="Proteomes" id="UP000324091">
    <property type="component" value="Chromosome 9"/>
</dbReference>
<keyword evidence="20 25" id="KW-0143">Chaperone</keyword>
<keyword evidence="15" id="KW-0007">Acetylation</keyword>
<dbReference type="SUPFAM" id="SSF63887">
    <property type="entry name" value="P-domain of calnexin/calreticulin"/>
    <property type="match status" value="1"/>
</dbReference>
<evidence type="ECO:0000256" key="10">
    <source>
        <dbReference type="ARBA" id="ARBA00022737"/>
    </source>
</evidence>
<feature type="compositionally biased region" description="Acidic residues" evidence="26">
    <location>
        <begin position="702"/>
        <end position="718"/>
    </location>
</feature>
<feature type="disulfide bond" evidence="24">
    <location>
        <begin position="229"/>
        <end position="263"/>
    </location>
</feature>
<dbReference type="Pfam" id="PF00262">
    <property type="entry name" value="Calreticulin"/>
    <property type="match status" value="1"/>
</dbReference>
<dbReference type="InterPro" id="IPR001580">
    <property type="entry name" value="Calret/calnex"/>
</dbReference>
<gene>
    <name evidence="27" type="ORF">D4764_09G0005290</name>
</gene>
<evidence type="ECO:0000256" key="16">
    <source>
        <dbReference type="ARBA" id="ARBA00023128"/>
    </source>
</evidence>
<evidence type="ECO:0000256" key="14">
    <source>
        <dbReference type="ARBA" id="ARBA00022989"/>
    </source>
</evidence>
<comment type="caution">
    <text evidence="27">The sequence shown here is derived from an EMBL/GenBank/DDBJ whole genome shotgun (WGS) entry which is preliminary data.</text>
</comment>
<keyword evidence="21" id="KW-0449">Lipoprotein</keyword>
<organism evidence="27 28">
    <name type="scientific">Takifugu flavidus</name>
    <name type="common">sansaifugu</name>
    <dbReference type="NCBI Taxonomy" id="433684"/>
    <lineage>
        <taxon>Eukaryota</taxon>
        <taxon>Metazoa</taxon>
        <taxon>Chordata</taxon>
        <taxon>Craniata</taxon>
        <taxon>Vertebrata</taxon>
        <taxon>Euteleostomi</taxon>
        <taxon>Actinopterygii</taxon>
        <taxon>Neopterygii</taxon>
        <taxon>Teleostei</taxon>
        <taxon>Neoteleostei</taxon>
        <taxon>Acanthomorphata</taxon>
        <taxon>Eupercaria</taxon>
        <taxon>Tetraodontiformes</taxon>
        <taxon>Tetradontoidea</taxon>
        <taxon>Tetraodontidae</taxon>
        <taxon>Takifugu</taxon>
    </lineage>
</organism>
<feature type="compositionally biased region" description="Basic residues" evidence="26">
    <location>
        <begin position="784"/>
        <end position="794"/>
    </location>
</feature>
<keyword evidence="11 25" id="KW-0256">Endoplasmic reticulum</keyword>
<feature type="compositionally biased region" description="Basic and acidic residues" evidence="26">
    <location>
        <begin position="690"/>
        <end position="701"/>
    </location>
</feature>
<dbReference type="GO" id="GO:0030246">
    <property type="term" value="F:carbohydrate binding"/>
    <property type="evidence" value="ECO:0007669"/>
    <property type="project" value="UniProtKB-KW"/>
</dbReference>
<evidence type="ECO:0000256" key="11">
    <source>
        <dbReference type="ARBA" id="ARBA00022824"/>
    </source>
</evidence>
<evidence type="ECO:0000256" key="22">
    <source>
        <dbReference type="ARBA" id="ARBA00037453"/>
    </source>
</evidence>
<dbReference type="GO" id="GO:0005509">
    <property type="term" value="F:calcium ion binding"/>
    <property type="evidence" value="ECO:0007669"/>
    <property type="project" value="InterPro"/>
</dbReference>
<evidence type="ECO:0000256" key="19">
    <source>
        <dbReference type="ARBA" id="ARBA00023157"/>
    </source>
</evidence>
<keyword evidence="5" id="KW-0597">Phosphoprotein</keyword>
<dbReference type="AlphaFoldDB" id="A0A5C6MPZ2"/>
<evidence type="ECO:0000256" key="8">
    <source>
        <dbReference type="ARBA" id="ARBA00022729"/>
    </source>
</evidence>
<comment type="similarity">
    <text evidence="4 25">Belongs to the calreticulin family.</text>
</comment>
<evidence type="ECO:0000256" key="21">
    <source>
        <dbReference type="ARBA" id="ARBA00023288"/>
    </source>
</evidence>
<feature type="transmembrane region" description="Helical" evidence="25">
    <location>
        <begin position="625"/>
        <end position="646"/>
    </location>
</feature>